<dbReference type="EMBL" id="BJXV01000002">
    <property type="protein sequence ID" value="GEN26800.1"/>
    <property type="molecule type" value="Genomic_DNA"/>
</dbReference>
<accession>A0A511UJP6</accession>
<evidence type="ECO:0000259" key="10">
    <source>
        <dbReference type="Pfam" id="PF00370"/>
    </source>
</evidence>
<dbReference type="NCBIfam" id="NF000756">
    <property type="entry name" value="PRK00047.1"/>
    <property type="match status" value="1"/>
</dbReference>
<evidence type="ECO:0000256" key="3">
    <source>
        <dbReference type="ARBA" id="ARBA00022679"/>
    </source>
</evidence>
<feature type="binding site" evidence="9">
    <location>
        <position position="105"/>
    </location>
    <ligand>
        <name>glycerol</name>
        <dbReference type="ChEBI" id="CHEBI:17754"/>
    </ligand>
</feature>
<comment type="pathway">
    <text evidence="1 9">Polyol metabolism; glycerol degradation via glycerol kinase pathway; sn-glycerol 3-phosphate from glycerol: step 1/1.</text>
</comment>
<feature type="binding site" evidence="9">
    <location>
        <position position="34"/>
    </location>
    <ligand>
        <name>ADP</name>
        <dbReference type="ChEBI" id="CHEBI:456216"/>
    </ligand>
</feature>
<evidence type="ECO:0000313" key="13">
    <source>
        <dbReference type="Proteomes" id="UP000321303"/>
    </source>
</evidence>
<evidence type="ECO:0000313" key="12">
    <source>
        <dbReference type="EMBL" id="GEN26800.1"/>
    </source>
</evidence>
<proteinExistence type="inferred from homology"/>
<dbReference type="InterPro" id="IPR018485">
    <property type="entry name" value="FGGY_C"/>
</dbReference>
<feature type="binding site" evidence="9">
    <location>
        <position position="34"/>
    </location>
    <ligand>
        <name>sn-glycerol 3-phosphate</name>
        <dbReference type="ChEBI" id="CHEBI:57597"/>
    </ligand>
</feature>
<feature type="domain" description="Carbohydrate kinase FGGY C-terminal" evidence="11">
    <location>
        <begin position="283"/>
        <end position="468"/>
    </location>
</feature>
<feature type="binding site" evidence="9">
    <location>
        <position position="38"/>
    </location>
    <ligand>
        <name>ADP</name>
        <dbReference type="ChEBI" id="CHEBI:456216"/>
    </ligand>
</feature>
<keyword evidence="6 9" id="KW-0319">Glycerol metabolism</keyword>
<dbReference type="CDD" id="cd07786">
    <property type="entry name" value="FGGY_EcGK_like"/>
    <property type="match status" value="1"/>
</dbReference>
<comment type="similarity">
    <text evidence="2 9">Belongs to the FGGY kinase family.</text>
</comment>
<dbReference type="Pfam" id="PF02782">
    <property type="entry name" value="FGGY_C"/>
    <property type="match status" value="1"/>
</dbReference>
<keyword evidence="3 9" id="KW-0808">Transferase</keyword>
<organism evidence="12 13">
    <name type="scientific">Halovibrio variabilis</name>
    <dbReference type="NCBI Taxonomy" id="31910"/>
    <lineage>
        <taxon>Bacteria</taxon>
        <taxon>Pseudomonadati</taxon>
        <taxon>Pseudomonadota</taxon>
        <taxon>Gammaproteobacteria</taxon>
        <taxon>Oceanospirillales</taxon>
        <taxon>Halomonadaceae</taxon>
        <taxon>Halovibrio</taxon>
    </lineage>
</organism>
<evidence type="ECO:0000259" key="11">
    <source>
        <dbReference type="Pfam" id="PF02782"/>
    </source>
</evidence>
<comment type="activity regulation">
    <text evidence="9">Inhibited by fructose 1,6-bisphosphate (FBP).</text>
</comment>
<feature type="binding site" evidence="9">
    <location>
        <position position="431"/>
    </location>
    <ligand>
        <name>ADP</name>
        <dbReference type="ChEBI" id="CHEBI:456216"/>
    </ligand>
</feature>
<evidence type="ECO:0000256" key="6">
    <source>
        <dbReference type="ARBA" id="ARBA00022798"/>
    </source>
</evidence>
<dbReference type="UniPathway" id="UPA00618">
    <property type="reaction ID" value="UER00672"/>
</dbReference>
<evidence type="ECO:0000256" key="4">
    <source>
        <dbReference type="ARBA" id="ARBA00022741"/>
    </source>
</evidence>
<feature type="binding site" evidence="9">
    <location>
        <position position="287"/>
    </location>
    <ligand>
        <name>ATP</name>
        <dbReference type="ChEBI" id="CHEBI:30616"/>
    </ligand>
</feature>
<evidence type="ECO:0000256" key="5">
    <source>
        <dbReference type="ARBA" id="ARBA00022777"/>
    </source>
</evidence>
<feature type="binding site" evidence="9">
    <location>
        <position position="435"/>
    </location>
    <ligand>
        <name>ADP</name>
        <dbReference type="ChEBI" id="CHEBI:456216"/>
    </ligand>
</feature>
<feature type="binding site" evidence="9">
    <location>
        <position position="156"/>
    </location>
    <ligand>
        <name>sn-glycerol 3-phosphate</name>
        <dbReference type="ChEBI" id="CHEBI:57597"/>
    </ligand>
</feature>
<dbReference type="EC" id="2.7.1.30" evidence="9"/>
<dbReference type="GO" id="GO:0004370">
    <property type="term" value="F:glycerol kinase activity"/>
    <property type="evidence" value="ECO:0007669"/>
    <property type="project" value="UniProtKB-UniRule"/>
</dbReference>
<comment type="catalytic activity">
    <reaction evidence="8 9">
        <text>glycerol + ATP = sn-glycerol 3-phosphate + ADP + H(+)</text>
        <dbReference type="Rhea" id="RHEA:21644"/>
        <dbReference type="ChEBI" id="CHEBI:15378"/>
        <dbReference type="ChEBI" id="CHEBI:17754"/>
        <dbReference type="ChEBI" id="CHEBI:30616"/>
        <dbReference type="ChEBI" id="CHEBI:57597"/>
        <dbReference type="ChEBI" id="CHEBI:456216"/>
        <dbReference type="EC" id="2.7.1.30"/>
    </reaction>
</comment>
<reference evidence="12 13" key="1">
    <citation type="submission" date="2019-07" db="EMBL/GenBank/DDBJ databases">
        <title>Whole genome shotgun sequence of Halomonas variabilis NBRC 102410.</title>
        <authorList>
            <person name="Hosoyama A."/>
            <person name="Uohara A."/>
            <person name="Ohji S."/>
            <person name="Ichikawa N."/>
        </authorList>
    </citation>
    <scope>NUCLEOTIDE SEQUENCE [LARGE SCALE GENOMIC DNA]</scope>
    <source>
        <strain evidence="12 13">NBRC 102410</strain>
    </source>
</reference>
<dbReference type="NCBIfam" id="TIGR01311">
    <property type="entry name" value="glycerol_kin"/>
    <property type="match status" value="1"/>
</dbReference>
<dbReference type="Pfam" id="PF00370">
    <property type="entry name" value="FGGY_N"/>
    <property type="match status" value="1"/>
</dbReference>
<keyword evidence="13" id="KW-1185">Reference proteome</keyword>
<feature type="binding site" evidence="9">
    <location>
        <position position="35"/>
    </location>
    <ligand>
        <name>ATP</name>
        <dbReference type="ChEBI" id="CHEBI:30616"/>
    </ligand>
</feature>
<feature type="binding site" evidence="9">
    <location>
        <position position="330"/>
    </location>
    <ligand>
        <name>ADP</name>
        <dbReference type="ChEBI" id="CHEBI:456216"/>
    </ligand>
</feature>
<evidence type="ECO:0000256" key="2">
    <source>
        <dbReference type="ARBA" id="ARBA00009156"/>
    </source>
</evidence>
<sequence length="517" mass="57070">MDDKNAKVSIQKRKTIQQSELDMSSFILAIDQGTTSSRAILFNRQGQVAAVEQQEFTQHFPHDGWIEHNPEDIWETVVATCRDVIAKAAISADQIAGIGITNQRETTIVWDRKTGKPLYNAIVWQDRRTSDLCQSLRDQGYTDTVQAKTGLLIDPYFSATKLAWILDNVDGARERAEQGELAFGTVDSFLIWRLTGGQQHVTDATNASRTALFNIHTQEWDEELLTLFNIPANLLPDVKDSSDDFGTTEPHWLGAALPIAGVAGDQQAALVGQACFQPGMGKSTYGTGCFMIVNTGETPSLSRNRLLTTIGYRLNGKPTYAMEGSIFVAGATVQWLRDGLNLFADASETEALAQETRSGHSVYLVPAFTGLGAPHWDPKARGAILGLTRDTGIAEIVAAGLQAVCYQTRDLQHCMNDDMEATPVNLRVDGGMVKNNWVMQFLADMLGIQVDRPTVLETTALGAAYLAGLRLGWYQTPEEIEQLWRCEKSFMPTMEEATREQLYQGWLDAVSRVRSTP</sequence>
<dbReference type="SUPFAM" id="SSF53067">
    <property type="entry name" value="Actin-like ATPase domain"/>
    <property type="match status" value="2"/>
</dbReference>
<evidence type="ECO:0000256" key="9">
    <source>
        <dbReference type="HAMAP-Rule" id="MF_00186"/>
    </source>
</evidence>
<dbReference type="InterPro" id="IPR018484">
    <property type="entry name" value="FGGY_N"/>
</dbReference>
<evidence type="ECO:0000256" key="7">
    <source>
        <dbReference type="ARBA" id="ARBA00022840"/>
    </source>
</evidence>
<feature type="binding site" evidence="9">
    <location>
        <position position="266"/>
    </location>
    <ligand>
        <name>glycerol</name>
        <dbReference type="ChEBI" id="CHEBI:17754"/>
    </ligand>
</feature>
<dbReference type="FunFam" id="3.30.420.40:FF:000007">
    <property type="entry name" value="Glycerol kinase"/>
    <property type="match status" value="1"/>
</dbReference>
<feature type="binding site" evidence="9">
    <location>
        <position position="34"/>
    </location>
    <ligand>
        <name>ATP</name>
        <dbReference type="ChEBI" id="CHEBI:30616"/>
    </ligand>
</feature>
<dbReference type="Proteomes" id="UP000321303">
    <property type="component" value="Unassembled WGS sequence"/>
</dbReference>
<keyword evidence="4 9" id="KW-0547">Nucleotide-binding</keyword>
<feature type="binding site" evidence="9">
    <location>
        <position position="287"/>
    </location>
    <ligand>
        <name>ADP</name>
        <dbReference type="ChEBI" id="CHEBI:456216"/>
    </ligand>
</feature>
<feature type="binding site" evidence="9">
    <location>
        <position position="104"/>
    </location>
    <ligand>
        <name>glycerol</name>
        <dbReference type="ChEBI" id="CHEBI:17754"/>
    </ligand>
</feature>
<evidence type="ECO:0000256" key="8">
    <source>
        <dbReference type="ARBA" id="ARBA00052101"/>
    </source>
</evidence>
<feature type="binding site" evidence="9">
    <location>
        <position position="105"/>
    </location>
    <ligand>
        <name>sn-glycerol 3-phosphate</name>
        <dbReference type="ChEBI" id="CHEBI:57597"/>
    </ligand>
</feature>
<dbReference type="FunFam" id="3.30.420.40:FF:000008">
    <property type="entry name" value="Glycerol kinase"/>
    <property type="match status" value="1"/>
</dbReference>
<dbReference type="PANTHER" id="PTHR10196:SF78">
    <property type="entry name" value="GLYCEROL KINASE"/>
    <property type="match status" value="1"/>
</dbReference>
<feature type="binding site" evidence="9">
    <location>
        <position position="334"/>
    </location>
    <ligand>
        <name>ATP</name>
        <dbReference type="ChEBI" id="CHEBI:30616"/>
    </ligand>
</feature>
<feature type="binding site" evidence="9">
    <location>
        <position position="330"/>
    </location>
    <ligand>
        <name>ATP</name>
        <dbReference type="ChEBI" id="CHEBI:30616"/>
    </ligand>
</feature>
<dbReference type="PIRSF" id="PIRSF000538">
    <property type="entry name" value="GlpK"/>
    <property type="match status" value="1"/>
</dbReference>
<protein>
    <recommendedName>
        <fullName evidence="9">Glycerol kinase</fullName>
        <ecNumber evidence="9">2.7.1.30</ecNumber>
    </recommendedName>
    <alternativeName>
        <fullName evidence="9">ATP:glycerol 3-phosphotransferase</fullName>
    </alternativeName>
    <alternativeName>
        <fullName evidence="9">Glycerokinase</fullName>
        <shortName evidence="9">GK</shortName>
    </alternativeName>
</protein>
<dbReference type="InterPro" id="IPR018483">
    <property type="entry name" value="Carb_kinase_FGGY_CS"/>
</dbReference>
<feature type="domain" description="Carbohydrate kinase FGGY N-terminal" evidence="10">
    <location>
        <begin position="27"/>
        <end position="272"/>
    </location>
</feature>
<dbReference type="InterPro" id="IPR000577">
    <property type="entry name" value="Carb_kinase_FGGY"/>
</dbReference>
<dbReference type="AlphaFoldDB" id="A0A511UJP6"/>
<dbReference type="GO" id="GO:0019563">
    <property type="term" value="P:glycerol catabolic process"/>
    <property type="evidence" value="ECO:0007669"/>
    <property type="project" value="UniProtKB-UniRule"/>
</dbReference>
<keyword evidence="5 9" id="KW-0418">Kinase</keyword>
<dbReference type="PANTHER" id="PTHR10196">
    <property type="entry name" value="SUGAR KINASE"/>
    <property type="match status" value="1"/>
</dbReference>
<dbReference type="Gene3D" id="3.30.420.40">
    <property type="match status" value="2"/>
</dbReference>
<dbReference type="PROSITE" id="PS00933">
    <property type="entry name" value="FGGY_KINASES_1"/>
    <property type="match status" value="1"/>
</dbReference>
<comment type="caution">
    <text evidence="12">The sequence shown here is derived from an EMBL/GenBank/DDBJ whole genome shotgun (WGS) entry which is preliminary data.</text>
</comment>
<evidence type="ECO:0000256" key="1">
    <source>
        <dbReference type="ARBA" id="ARBA00005190"/>
    </source>
</evidence>
<keyword evidence="7 9" id="KW-0067">ATP-binding</keyword>
<gene>
    <name evidence="12" type="primary">glpK1</name>
    <name evidence="9" type="synonym">glpK</name>
    <name evidence="12" type="ORF">HVA01_04460</name>
</gene>
<dbReference type="InterPro" id="IPR043129">
    <property type="entry name" value="ATPase_NBD"/>
</dbReference>
<feature type="binding site" evidence="9">
    <location>
        <position position="36"/>
    </location>
    <ligand>
        <name>ATP</name>
        <dbReference type="ChEBI" id="CHEBI:30616"/>
    </ligand>
</feature>
<feature type="binding site" evidence="9">
    <location>
        <position position="431"/>
    </location>
    <ligand>
        <name>ATP</name>
        <dbReference type="ChEBI" id="CHEBI:30616"/>
    </ligand>
</feature>
<feature type="binding site" evidence="9">
    <location>
        <position position="265"/>
    </location>
    <ligand>
        <name>glycerol</name>
        <dbReference type="ChEBI" id="CHEBI:17754"/>
    </ligand>
</feature>
<dbReference type="GO" id="GO:0005829">
    <property type="term" value="C:cytosol"/>
    <property type="evidence" value="ECO:0007669"/>
    <property type="project" value="TreeGrafter"/>
</dbReference>
<dbReference type="InterPro" id="IPR005999">
    <property type="entry name" value="Glycerol_kin"/>
</dbReference>
<feature type="binding site" evidence="9">
    <location>
        <position position="104"/>
    </location>
    <ligand>
        <name>sn-glycerol 3-phosphate</name>
        <dbReference type="ChEBI" id="CHEBI:57597"/>
    </ligand>
</feature>
<dbReference type="GO" id="GO:0006072">
    <property type="term" value="P:glycerol-3-phosphate metabolic process"/>
    <property type="evidence" value="ECO:0007669"/>
    <property type="project" value="InterPro"/>
</dbReference>
<dbReference type="GO" id="GO:0005524">
    <property type="term" value="F:ATP binding"/>
    <property type="evidence" value="ECO:0007669"/>
    <property type="project" value="UniProtKB-UniRule"/>
</dbReference>
<dbReference type="HAMAP" id="MF_00186">
    <property type="entry name" value="Glycerol_kin"/>
    <property type="match status" value="1"/>
</dbReference>
<name>A0A511UJP6_9GAMM</name>
<feature type="binding site" evidence="9">
    <location>
        <position position="156"/>
    </location>
    <ligand>
        <name>glycerol</name>
        <dbReference type="ChEBI" id="CHEBI:17754"/>
    </ligand>
</feature>
<comment type="function">
    <text evidence="9">Key enzyme in the regulation of glycerol uptake and metabolism. Catalyzes the phosphorylation of glycerol to yield sn-glycerol 3-phosphate.</text>
</comment>
<feature type="binding site" evidence="9">
    <location>
        <position position="265"/>
    </location>
    <ligand>
        <name>sn-glycerol 3-phosphate</name>
        <dbReference type="ChEBI" id="CHEBI:57597"/>
    </ligand>
</feature>